<dbReference type="STRING" id="1280514.AXFE_02000"/>
<dbReference type="AlphaFoldDB" id="A0A0D8HLX7"/>
<gene>
    <name evidence="1" type="ORF">AXFE_02000</name>
</gene>
<comment type="caution">
    <text evidence="1">The sequence shown here is derived from an EMBL/GenBank/DDBJ whole genome shotgun (WGS) entry which is preliminary data.</text>
</comment>
<protein>
    <submittedName>
        <fullName evidence="1">Uncharacterized protein</fullName>
    </submittedName>
</protein>
<sequence>MDAPDGFANRLADAFASLLVDDRKEPMIEVVGDILHLAGGPLTEGFVAHKATE</sequence>
<evidence type="ECO:0000313" key="2">
    <source>
        <dbReference type="Proteomes" id="UP000032360"/>
    </source>
</evidence>
<accession>A0A0D8HLX7</accession>
<evidence type="ECO:0000313" key="1">
    <source>
        <dbReference type="EMBL" id="KJF18913.1"/>
    </source>
</evidence>
<reference evidence="1 2" key="1">
    <citation type="submission" date="2015-01" db="EMBL/GenBank/DDBJ databases">
        <title>Draft genome of the acidophilic iron oxidizer Acidithrix ferrooxidans strain Py-F3.</title>
        <authorList>
            <person name="Poehlein A."/>
            <person name="Eisen S."/>
            <person name="Schloemann M."/>
            <person name="Johnson B.D."/>
            <person name="Daniel R."/>
            <person name="Muehling M."/>
        </authorList>
    </citation>
    <scope>NUCLEOTIDE SEQUENCE [LARGE SCALE GENOMIC DNA]</scope>
    <source>
        <strain evidence="1 2">Py-F3</strain>
    </source>
</reference>
<name>A0A0D8HLX7_9ACTN</name>
<dbReference type="Proteomes" id="UP000032360">
    <property type="component" value="Unassembled WGS sequence"/>
</dbReference>
<keyword evidence="2" id="KW-1185">Reference proteome</keyword>
<proteinExistence type="predicted"/>
<organism evidence="1 2">
    <name type="scientific">Acidithrix ferrooxidans</name>
    <dbReference type="NCBI Taxonomy" id="1280514"/>
    <lineage>
        <taxon>Bacteria</taxon>
        <taxon>Bacillati</taxon>
        <taxon>Actinomycetota</taxon>
        <taxon>Acidimicrobiia</taxon>
        <taxon>Acidimicrobiales</taxon>
        <taxon>Acidimicrobiaceae</taxon>
        <taxon>Acidithrix</taxon>
    </lineage>
</organism>
<dbReference type="EMBL" id="JXYS01000003">
    <property type="protein sequence ID" value="KJF18913.1"/>
    <property type="molecule type" value="Genomic_DNA"/>
</dbReference>